<gene>
    <name evidence="1" type="ORF">EB796_006157</name>
</gene>
<reference evidence="1" key="1">
    <citation type="submission" date="2020-06" db="EMBL/GenBank/DDBJ databases">
        <title>Draft genome of Bugula neritina, a colonial animal packing powerful symbionts and potential medicines.</title>
        <authorList>
            <person name="Rayko M."/>
        </authorList>
    </citation>
    <scope>NUCLEOTIDE SEQUENCE [LARGE SCALE GENOMIC DNA]</scope>
    <source>
        <strain evidence="1">Kwan_BN1</strain>
    </source>
</reference>
<accession>A0A7J7KA62</accession>
<evidence type="ECO:0000313" key="2">
    <source>
        <dbReference type="Proteomes" id="UP000593567"/>
    </source>
</evidence>
<name>A0A7J7KA62_BUGNE</name>
<dbReference type="EMBL" id="VXIV02000863">
    <property type="protein sequence ID" value="KAF6035549.1"/>
    <property type="molecule type" value="Genomic_DNA"/>
</dbReference>
<evidence type="ECO:0000313" key="1">
    <source>
        <dbReference type="EMBL" id="KAF6035549.1"/>
    </source>
</evidence>
<proteinExistence type="predicted"/>
<comment type="caution">
    <text evidence="1">The sequence shown here is derived from an EMBL/GenBank/DDBJ whole genome shotgun (WGS) entry which is preliminary data.</text>
</comment>
<organism evidence="1 2">
    <name type="scientific">Bugula neritina</name>
    <name type="common">Brown bryozoan</name>
    <name type="synonym">Sertularia neritina</name>
    <dbReference type="NCBI Taxonomy" id="10212"/>
    <lineage>
        <taxon>Eukaryota</taxon>
        <taxon>Metazoa</taxon>
        <taxon>Spiralia</taxon>
        <taxon>Lophotrochozoa</taxon>
        <taxon>Bryozoa</taxon>
        <taxon>Gymnolaemata</taxon>
        <taxon>Cheilostomatida</taxon>
        <taxon>Flustrina</taxon>
        <taxon>Buguloidea</taxon>
        <taxon>Bugulidae</taxon>
        <taxon>Bugula</taxon>
    </lineage>
</organism>
<sequence length="66" mass="7970">MCCCIIYCYHSINNCMRSVWCIYKTIFGFIYISYSKIYLKLVRLVENKYVLKRLKIENHSVYDAVV</sequence>
<dbReference type="AlphaFoldDB" id="A0A7J7KA62"/>
<keyword evidence="2" id="KW-1185">Reference proteome</keyword>
<protein>
    <submittedName>
        <fullName evidence="1">Uncharacterized protein</fullName>
    </submittedName>
</protein>
<dbReference type="Proteomes" id="UP000593567">
    <property type="component" value="Unassembled WGS sequence"/>
</dbReference>